<keyword evidence="2" id="KW-1185">Reference proteome</keyword>
<proteinExistence type="predicted"/>
<name>A0A4Y2D3L0_ARAVE</name>
<reference evidence="1 2" key="1">
    <citation type="journal article" date="2019" name="Sci. Rep.">
        <title>Orb-weaving spider Araneus ventricosus genome elucidates the spidroin gene catalogue.</title>
        <authorList>
            <person name="Kono N."/>
            <person name="Nakamura H."/>
            <person name="Ohtoshi R."/>
            <person name="Moran D.A.P."/>
            <person name="Shinohara A."/>
            <person name="Yoshida Y."/>
            <person name="Fujiwara M."/>
            <person name="Mori M."/>
            <person name="Tomita M."/>
            <person name="Arakawa K."/>
        </authorList>
    </citation>
    <scope>NUCLEOTIDE SEQUENCE [LARGE SCALE GENOMIC DNA]</scope>
</reference>
<gene>
    <name evidence="1" type="ORF">AVEN_258758_1</name>
</gene>
<protein>
    <submittedName>
        <fullName evidence="1">Uncharacterized protein</fullName>
    </submittedName>
</protein>
<evidence type="ECO:0000313" key="2">
    <source>
        <dbReference type="Proteomes" id="UP000499080"/>
    </source>
</evidence>
<sequence length="144" mass="15936">MTRTTPGLAPSSSNFYTAAAGLTHDVRFGVHQAHMHCGSLVKLDYDPRTLLPRKRDLTTRPPRPFTIVKLVVKNIYESSRPVKRATRATPGLAPPSPNFHATPTGGRLAIAYHLACSMPHTRRIFSGIGFRTWSSPAPKPRPYH</sequence>
<comment type="caution">
    <text evidence="1">The sequence shown here is derived from an EMBL/GenBank/DDBJ whole genome shotgun (WGS) entry which is preliminary data.</text>
</comment>
<dbReference type="Proteomes" id="UP000499080">
    <property type="component" value="Unassembled WGS sequence"/>
</dbReference>
<organism evidence="1 2">
    <name type="scientific">Araneus ventricosus</name>
    <name type="common">Orbweaver spider</name>
    <name type="synonym">Epeira ventricosa</name>
    <dbReference type="NCBI Taxonomy" id="182803"/>
    <lineage>
        <taxon>Eukaryota</taxon>
        <taxon>Metazoa</taxon>
        <taxon>Ecdysozoa</taxon>
        <taxon>Arthropoda</taxon>
        <taxon>Chelicerata</taxon>
        <taxon>Arachnida</taxon>
        <taxon>Araneae</taxon>
        <taxon>Araneomorphae</taxon>
        <taxon>Entelegynae</taxon>
        <taxon>Araneoidea</taxon>
        <taxon>Araneidae</taxon>
        <taxon>Araneus</taxon>
    </lineage>
</organism>
<dbReference type="EMBL" id="BGPR01000281">
    <property type="protein sequence ID" value="GBM10155.1"/>
    <property type="molecule type" value="Genomic_DNA"/>
</dbReference>
<dbReference type="AlphaFoldDB" id="A0A4Y2D3L0"/>
<accession>A0A4Y2D3L0</accession>
<evidence type="ECO:0000313" key="1">
    <source>
        <dbReference type="EMBL" id="GBM10155.1"/>
    </source>
</evidence>